<comment type="similarity">
    <text evidence="4">Belongs to the peptidase M20A family.</text>
</comment>
<evidence type="ECO:0000256" key="6">
    <source>
        <dbReference type="ARBA" id="ARBA00016853"/>
    </source>
</evidence>
<evidence type="ECO:0000256" key="10">
    <source>
        <dbReference type="ARBA" id="ARBA00023285"/>
    </source>
</evidence>
<sequence>MAEEKGRILKDARAGDPVALARALVATPSVNPEIEESGAGEAEVAELTAGWLRAWGLSVEMSEVAAGRWNVVGRLEGDGDGPTLLLNGHLDTVGVTGMTVEPFRGELQDGRLWGRGACDMKGGVAALLAATAKVARDPLPGTLVVALTADEEHASLGMETLVRSGMSADAAVICEPTGLAVMPAHKGFVWLEVAFQGRAAHGSRPDAGVDAIEHAGHYLTALGALRSRLRAGEAHPLLGHGSFHAGTIDGGSAPSVYPDVCRLVLERRTLPGEGAAGVVDEFQAILDDLAAVVPELDAKLTQGLARPATEIRNDSPLVAGLLAACAAEGVDPMLAGMTAWVDAAFLNQAGTPAVCFGPGSIVQAHSADEWIECSEIVTCAAVLERFSHAFLQGDPGEMVTDVLAEAG</sequence>
<evidence type="ECO:0000256" key="9">
    <source>
        <dbReference type="ARBA" id="ARBA00022833"/>
    </source>
</evidence>
<evidence type="ECO:0000256" key="8">
    <source>
        <dbReference type="ARBA" id="ARBA00022801"/>
    </source>
</evidence>
<dbReference type="AlphaFoldDB" id="A0A381PSC0"/>
<dbReference type="InterPro" id="IPR010182">
    <property type="entry name" value="ArgE/DapE"/>
</dbReference>
<dbReference type="SUPFAM" id="SSF53187">
    <property type="entry name" value="Zn-dependent exopeptidases"/>
    <property type="match status" value="1"/>
</dbReference>
<evidence type="ECO:0000256" key="11">
    <source>
        <dbReference type="ARBA" id="ARBA00051301"/>
    </source>
</evidence>
<dbReference type="PANTHER" id="PTHR43808:SF25">
    <property type="entry name" value="PEPTIDASE M20 DIMERISATION DOMAIN-CONTAINING PROTEIN"/>
    <property type="match status" value="1"/>
</dbReference>
<keyword evidence="7" id="KW-0479">Metal-binding</keyword>
<dbReference type="UniPathway" id="UPA00034">
    <property type="reaction ID" value="UER00021"/>
</dbReference>
<reference evidence="13" key="1">
    <citation type="submission" date="2018-05" db="EMBL/GenBank/DDBJ databases">
        <authorList>
            <person name="Lanie J.A."/>
            <person name="Ng W.-L."/>
            <person name="Kazmierczak K.M."/>
            <person name="Andrzejewski T.M."/>
            <person name="Davidsen T.M."/>
            <person name="Wayne K.J."/>
            <person name="Tettelin H."/>
            <person name="Glass J.I."/>
            <person name="Rusch D."/>
            <person name="Podicherti R."/>
            <person name="Tsui H.-C.T."/>
            <person name="Winkler M.E."/>
        </authorList>
    </citation>
    <scope>NUCLEOTIDE SEQUENCE</scope>
</reference>
<evidence type="ECO:0000256" key="7">
    <source>
        <dbReference type="ARBA" id="ARBA00022723"/>
    </source>
</evidence>
<comment type="catalytic activity">
    <reaction evidence="11">
        <text>N-succinyl-(2S,6S)-2,6-diaminopimelate + H2O = (2S,6S)-2,6-diaminopimelate + succinate</text>
        <dbReference type="Rhea" id="RHEA:22608"/>
        <dbReference type="ChEBI" id="CHEBI:15377"/>
        <dbReference type="ChEBI" id="CHEBI:30031"/>
        <dbReference type="ChEBI" id="CHEBI:57609"/>
        <dbReference type="ChEBI" id="CHEBI:58087"/>
        <dbReference type="EC" id="3.5.1.18"/>
    </reaction>
</comment>
<dbReference type="GO" id="GO:0009014">
    <property type="term" value="F:succinyl-diaminopimelate desuccinylase activity"/>
    <property type="evidence" value="ECO:0007669"/>
    <property type="project" value="UniProtKB-EC"/>
</dbReference>
<dbReference type="EC" id="3.5.1.18" evidence="5"/>
<accession>A0A381PSC0</accession>
<protein>
    <recommendedName>
        <fullName evidence="6">Probable succinyl-diaminopimelate desuccinylase</fullName>
        <ecNumber evidence="5">3.5.1.18</ecNumber>
    </recommendedName>
</protein>
<dbReference type="Pfam" id="PF07687">
    <property type="entry name" value="M20_dimer"/>
    <property type="match status" value="1"/>
</dbReference>
<comment type="cofactor">
    <cofactor evidence="1">
        <name>Co(2+)</name>
        <dbReference type="ChEBI" id="CHEBI:48828"/>
    </cofactor>
</comment>
<proteinExistence type="inferred from homology"/>
<keyword evidence="10" id="KW-0170">Cobalt</keyword>
<dbReference type="Gene3D" id="3.40.630.10">
    <property type="entry name" value="Zn peptidases"/>
    <property type="match status" value="1"/>
</dbReference>
<dbReference type="InterPro" id="IPR002933">
    <property type="entry name" value="Peptidase_M20"/>
</dbReference>
<evidence type="ECO:0000259" key="12">
    <source>
        <dbReference type="Pfam" id="PF07687"/>
    </source>
</evidence>
<dbReference type="EMBL" id="UINC01001038">
    <property type="protein sequence ID" value="SUZ68363.1"/>
    <property type="molecule type" value="Genomic_DNA"/>
</dbReference>
<evidence type="ECO:0000256" key="3">
    <source>
        <dbReference type="ARBA" id="ARBA00005130"/>
    </source>
</evidence>
<comment type="cofactor">
    <cofactor evidence="2">
        <name>Zn(2+)</name>
        <dbReference type="ChEBI" id="CHEBI:29105"/>
    </cofactor>
</comment>
<dbReference type="InterPro" id="IPR050072">
    <property type="entry name" value="Peptidase_M20A"/>
</dbReference>
<gene>
    <name evidence="13" type="ORF">METZ01_LOCUS21217</name>
</gene>
<evidence type="ECO:0000256" key="4">
    <source>
        <dbReference type="ARBA" id="ARBA00006247"/>
    </source>
</evidence>
<dbReference type="GO" id="GO:0046872">
    <property type="term" value="F:metal ion binding"/>
    <property type="evidence" value="ECO:0007669"/>
    <property type="project" value="UniProtKB-KW"/>
</dbReference>
<dbReference type="Gene3D" id="3.30.70.360">
    <property type="match status" value="1"/>
</dbReference>
<dbReference type="InterPro" id="IPR011650">
    <property type="entry name" value="Peptidase_M20_dimer"/>
</dbReference>
<dbReference type="GO" id="GO:0009089">
    <property type="term" value="P:lysine biosynthetic process via diaminopimelate"/>
    <property type="evidence" value="ECO:0007669"/>
    <property type="project" value="UniProtKB-UniPathway"/>
</dbReference>
<feature type="domain" description="Peptidase M20 dimerisation" evidence="12">
    <location>
        <begin position="184"/>
        <end position="290"/>
    </location>
</feature>
<name>A0A381PSC0_9ZZZZ</name>
<dbReference type="Pfam" id="PF01546">
    <property type="entry name" value="Peptidase_M20"/>
    <property type="match status" value="1"/>
</dbReference>
<keyword evidence="9" id="KW-0862">Zinc</keyword>
<dbReference type="PANTHER" id="PTHR43808">
    <property type="entry name" value="ACETYLORNITHINE DEACETYLASE"/>
    <property type="match status" value="1"/>
</dbReference>
<comment type="pathway">
    <text evidence="3">Amino-acid biosynthesis; L-lysine biosynthesis via DAP pathway; LL-2,6-diaminopimelate from (S)-tetrahydrodipicolinate (succinylase route): step 3/3.</text>
</comment>
<keyword evidence="8" id="KW-0378">Hydrolase</keyword>
<evidence type="ECO:0000256" key="2">
    <source>
        <dbReference type="ARBA" id="ARBA00001947"/>
    </source>
</evidence>
<organism evidence="13">
    <name type="scientific">marine metagenome</name>
    <dbReference type="NCBI Taxonomy" id="408172"/>
    <lineage>
        <taxon>unclassified sequences</taxon>
        <taxon>metagenomes</taxon>
        <taxon>ecological metagenomes</taxon>
    </lineage>
</organism>
<evidence type="ECO:0000256" key="5">
    <source>
        <dbReference type="ARBA" id="ARBA00011921"/>
    </source>
</evidence>
<dbReference type="NCBIfam" id="TIGR01910">
    <property type="entry name" value="DapE-ArgE"/>
    <property type="match status" value="1"/>
</dbReference>
<evidence type="ECO:0000256" key="1">
    <source>
        <dbReference type="ARBA" id="ARBA00001941"/>
    </source>
</evidence>
<dbReference type="SUPFAM" id="SSF55031">
    <property type="entry name" value="Bacterial exopeptidase dimerisation domain"/>
    <property type="match status" value="1"/>
</dbReference>
<dbReference type="InterPro" id="IPR036264">
    <property type="entry name" value="Bact_exopeptidase_dim_dom"/>
</dbReference>
<dbReference type="InterPro" id="IPR001261">
    <property type="entry name" value="ArgE/DapE_CS"/>
</dbReference>
<dbReference type="PROSITE" id="PS00758">
    <property type="entry name" value="ARGE_DAPE_CPG2_1"/>
    <property type="match status" value="1"/>
</dbReference>
<evidence type="ECO:0000313" key="13">
    <source>
        <dbReference type="EMBL" id="SUZ68363.1"/>
    </source>
</evidence>